<accession>A0A516KFJ9</accession>
<organism evidence="10 11">
    <name type="scientific">Radiobacillus deserti</name>
    <dbReference type="NCBI Taxonomy" id="2594883"/>
    <lineage>
        <taxon>Bacteria</taxon>
        <taxon>Bacillati</taxon>
        <taxon>Bacillota</taxon>
        <taxon>Bacilli</taxon>
        <taxon>Bacillales</taxon>
        <taxon>Bacillaceae</taxon>
        <taxon>Radiobacillus</taxon>
    </lineage>
</organism>
<sequence>MLVVEVTISLSSVFKYSQPAASKVIGIKPITFQKPLEEVDEEETKQAIQEKLDHAVTELNRAKQEAQDMLDQAHQKIRIEQQQWVEERERLKEAAKEEGYQEGFQSGEQAGKQEYAMHIEQAKNIIQTAKDDAKSTVLQSEETILHLGLKVAERILRHEVEQPDQYLSIVKAVLDEVKGQMKVAIYANPDQYPLVLSNKEELKNIVKEDVDLAIYPDESLSVGSCIVESPFGRIDAGIESQLHEIRNKLFDIAQEVGREHN</sequence>
<proteinExistence type="inferred from homology"/>
<keyword evidence="3" id="KW-0813">Transport</keyword>
<dbReference type="Proteomes" id="UP000315215">
    <property type="component" value="Chromosome"/>
</dbReference>
<comment type="similarity">
    <text evidence="2">Belongs to the FliH family.</text>
</comment>
<keyword evidence="8" id="KW-0175">Coiled coil</keyword>
<evidence type="ECO:0000256" key="7">
    <source>
        <dbReference type="NCBIfam" id="TIGR03825"/>
    </source>
</evidence>
<dbReference type="InterPro" id="IPR022524">
    <property type="entry name" value="FliH_Bacilli"/>
</dbReference>
<feature type="domain" description="Flagellar assembly protein FliH/Type III secretion system HrpE" evidence="9">
    <location>
        <begin position="118"/>
        <end position="245"/>
    </location>
</feature>
<dbReference type="NCBIfam" id="TIGR03825">
    <property type="entry name" value="FliH_bacil"/>
    <property type="match status" value="1"/>
</dbReference>
<dbReference type="PANTHER" id="PTHR34982:SF1">
    <property type="entry name" value="FLAGELLAR ASSEMBLY PROTEIN FLIH"/>
    <property type="match status" value="1"/>
</dbReference>
<dbReference type="GO" id="GO:0044781">
    <property type="term" value="P:bacterial-type flagellum organization"/>
    <property type="evidence" value="ECO:0007669"/>
    <property type="project" value="UniProtKB-KW"/>
</dbReference>
<dbReference type="PANTHER" id="PTHR34982">
    <property type="entry name" value="YOP PROTEINS TRANSLOCATION PROTEIN L"/>
    <property type="match status" value="1"/>
</dbReference>
<dbReference type="AlphaFoldDB" id="A0A516KFJ9"/>
<dbReference type="KEGG" id="aqt:FN924_08330"/>
<keyword evidence="10" id="KW-0969">Cilium</keyword>
<reference evidence="10 11" key="1">
    <citation type="submission" date="2019-07" db="EMBL/GenBank/DDBJ databases">
        <authorList>
            <person name="Li J."/>
        </authorList>
    </citation>
    <scope>NUCLEOTIDE SEQUENCE [LARGE SCALE GENOMIC DNA]</scope>
    <source>
        <strain evidence="10 11">TKL69</strain>
    </source>
</reference>
<evidence type="ECO:0000259" key="9">
    <source>
        <dbReference type="Pfam" id="PF02108"/>
    </source>
</evidence>
<feature type="coiled-coil region" evidence="8">
    <location>
        <begin position="45"/>
        <end position="94"/>
    </location>
</feature>
<keyword evidence="5" id="KW-0653">Protein transport</keyword>
<evidence type="ECO:0000313" key="10">
    <source>
        <dbReference type="EMBL" id="QDP40175.1"/>
    </source>
</evidence>
<dbReference type="InterPro" id="IPR018035">
    <property type="entry name" value="Flagellar_FliH/T3SS_HrpE"/>
</dbReference>
<keyword evidence="11" id="KW-1185">Reference proteome</keyword>
<keyword evidence="10" id="KW-0282">Flagellum</keyword>
<dbReference type="GO" id="GO:0015031">
    <property type="term" value="P:protein transport"/>
    <property type="evidence" value="ECO:0007669"/>
    <property type="project" value="UniProtKB-KW"/>
</dbReference>
<evidence type="ECO:0000256" key="4">
    <source>
        <dbReference type="ARBA" id="ARBA00022795"/>
    </source>
</evidence>
<evidence type="ECO:0000256" key="5">
    <source>
        <dbReference type="ARBA" id="ARBA00022927"/>
    </source>
</evidence>
<gene>
    <name evidence="10" type="primary">fliH</name>
    <name evidence="10" type="ORF">FN924_08330</name>
</gene>
<keyword evidence="4" id="KW-1005">Bacterial flagellum biogenesis</keyword>
<dbReference type="EMBL" id="CP041666">
    <property type="protein sequence ID" value="QDP40175.1"/>
    <property type="molecule type" value="Genomic_DNA"/>
</dbReference>
<evidence type="ECO:0000256" key="2">
    <source>
        <dbReference type="ARBA" id="ARBA00006602"/>
    </source>
</evidence>
<dbReference type="InterPro" id="IPR051472">
    <property type="entry name" value="T3SS_Stator/FliH"/>
</dbReference>
<evidence type="ECO:0000256" key="6">
    <source>
        <dbReference type="ARBA" id="ARBA00023225"/>
    </source>
</evidence>
<keyword evidence="10" id="KW-0966">Cell projection</keyword>
<dbReference type="Pfam" id="PF02108">
    <property type="entry name" value="FliH"/>
    <property type="match status" value="1"/>
</dbReference>
<protein>
    <recommendedName>
        <fullName evidence="7">Flagellar assembly protein FliH</fullName>
    </recommendedName>
</protein>
<evidence type="ECO:0000256" key="3">
    <source>
        <dbReference type="ARBA" id="ARBA00022448"/>
    </source>
</evidence>
<evidence type="ECO:0000256" key="1">
    <source>
        <dbReference type="ARBA" id="ARBA00003041"/>
    </source>
</evidence>
<evidence type="ECO:0000313" key="11">
    <source>
        <dbReference type="Proteomes" id="UP000315215"/>
    </source>
</evidence>
<comment type="function">
    <text evidence="1">Needed for flagellar regrowth and assembly.</text>
</comment>
<name>A0A516KFJ9_9BACI</name>
<dbReference type="GO" id="GO:0005829">
    <property type="term" value="C:cytosol"/>
    <property type="evidence" value="ECO:0007669"/>
    <property type="project" value="TreeGrafter"/>
</dbReference>
<evidence type="ECO:0000256" key="8">
    <source>
        <dbReference type="SAM" id="Coils"/>
    </source>
</evidence>
<keyword evidence="6" id="KW-1006">Bacterial flagellum protein export</keyword>